<proteinExistence type="predicted"/>
<sequence>MARQVAVKQRSIAQTGEQVRSGLPLHIHSVASELKSATGRTLRRYDRHLALRPVALPPHAGPSAGQITRTHRRRAAGVISLGLLGLAGVLALRRWRGRSDATELFTLPDDEERSRPSEVVAAVSDSGVTAAEAVAAGIPPAGPAREPGPRL</sequence>
<organism evidence="2">
    <name type="scientific">Kitasatospora sp. CMC57</name>
    <dbReference type="NCBI Taxonomy" id="3231513"/>
    <lineage>
        <taxon>Bacteria</taxon>
        <taxon>Bacillati</taxon>
        <taxon>Actinomycetota</taxon>
        <taxon>Actinomycetes</taxon>
        <taxon>Kitasatosporales</taxon>
        <taxon>Streptomycetaceae</taxon>
        <taxon>Kitasatospora</taxon>
    </lineage>
</organism>
<gene>
    <name evidence="2" type="ORF">KCMC57_10270</name>
</gene>
<keyword evidence="1" id="KW-1133">Transmembrane helix</keyword>
<keyword evidence="1" id="KW-0472">Membrane</keyword>
<evidence type="ECO:0000256" key="1">
    <source>
        <dbReference type="SAM" id="Phobius"/>
    </source>
</evidence>
<evidence type="ECO:0000313" key="2">
    <source>
        <dbReference type="EMBL" id="BFP44659.1"/>
    </source>
</evidence>
<accession>A0AB33JN32</accession>
<reference evidence="2" key="1">
    <citation type="submission" date="2024-07" db="EMBL/GenBank/DDBJ databases">
        <title>Complete genome sequences of cellulolytic bacteria, Kitasatospora sp. CMC57 and Streptomyces sp. CMC78, isolated from Japanese agricultural soil.</title>
        <authorList>
            <person name="Hashimoto T."/>
            <person name="Ito M."/>
            <person name="Iwamoto M."/>
            <person name="Fukahori D."/>
            <person name="Shoda T."/>
            <person name="Sakoda M."/>
            <person name="Morohoshi T."/>
            <person name="Mitsuboshi M."/>
            <person name="Nishizawa T."/>
        </authorList>
    </citation>
    <scope>NUCLEOTIDE SEQUENCE</scope>
    <source>
        <strain evidence="2">CMC57</strain>
    </source>
</reference>
<keyword evidence="1" id="KW-0812">Transmembrane</keyword>
<protein>
    <submittedName>
        <fullName evidence="2">Uncharacterized protein</fullName>
    </submittedName>
</protein>
<dbReference type="AlphaFoldDB" id="A0AB33JN32"/>
<feature type="transmembrane region" description="Helical" evidence="1">
    <location>
        <begin position="75"/>
        <end position="95"/>
    </location>
</feature>
<name>A0AB33JN32_9ACTN</name>
<dbReference type="EMBL" id="AP035881">
    <property type="protein sequence ID" value="BFP44659.1"/>
    <property type="molecule type" value="Genomic_DNA"/>
</dbReference>